<evidence type="ECO:0000313" key="2">
    <source>
        <dbReference type="Proteomes" id="UP001457282"/>
    </source>
</evidence>
<sequence>MAASTATVRASGWTACAAWADRRGEQQRETRPGIVAEQQRWVIGTADLVQRWIEHKLEGEVMRLRRLQKQSMALGLTTAS</sequence>
<dbReference type="EMBL" id="JBEDUW010000004">
    <property type="protein sequence ID" value="KAK9933050.1"/>
    <property type="molecule type" value="Genomic_DNA"/>
</dbReference>
<evidence type="ECO:0000313" key="1">
    <source>
        <dbReference type="EMBL" id="KAK9933050.1"/>
    </source>
</evidence>
<organism evidence="1 2">
    <name type="scientific">Rubus argutus</name>
    <name type="common">Southern blackberry</name>
    <dbReference type="NCBI Taxonomy" id="59490"/>
    <lineage>
        <taxon>Eukaryota</taxon>
        <taxon>Viridiplantae</taxon>
        <taxon>Streptophyta</taxon>
        <taxon>Embryophyta</taxon>
        <taxon>Tracheophyta</taxon>
        <taxon>Spermatophyta</taxon>
        <taxon>Magnoliopsida</taxon>
        <taxon>eudicotyledons</taxon>
        <taxon>Gunneridae</taxon>
        <taxon>Pentapetalae</taxon>
        <taxon>rosids</taxon>
        <taxon>fabids</taxon>
        <taxon>Rosales</taxon>
        <taxon>Rosaceae</taxon>
        <taxon>Rosoideae</taxon>
        <taxon>Rosoideae incertae sedis</taxon>
        <taxon>Rubus</taxon>
    </lineage>
</organism>
<keyword evidence="2" id="KW-1185">Reference proteome</keyword>
<name>A0AAW1X8E1_RUBAR</name>
<dbReference type="AlphaFoldDB" id="A0AAW1X8E1"/>
<protein>
    <submittedName>
        <fullName evidence="1">Uncharacterized protein</fullName>
    </submittedName>
</protein>
<comment type="caution">
    <text evidence="1">The sequence shown here is derived from an EMBL/GenBank/DDBJ whole genome shotgun (WGS) entry which is preliminary data.</text>
</comment>
<proteinExistence type="predicted"/>
<accession>A0AAW1X8E1</accession>
<dbReference type="Proteomes" id="UP001457282">
    <property type="component" value="Unassembled WGS sequence"/>
</dbReference>
<gene>
    <name evidence="1" type="ORF">M0R45_020263</name>
</gene>
<reference evidence="1 2" key="1">
    <citation type="journal article" date="2023" name="G3 (Bethesda)">
        <title>A chromosome-length genome assembly and annotation of blackberry (Rubus argutus, cv. 'Hillquist').</title>
        <authorList>
            <person name="Bruna T."/>
            <person name="Aryal R."/>
            <person name="Dudchenko O."/>
            <person name="Sargent D.J."/>
            <person name="Mead D."/>
            <person name="Buti M."/>
            <person name="Cavallini A."/>
            <person name="Hytonen T."/>
            <person name="Andres J."/>
            <person name="Pham M."/>
            <person name="Weisz D."/>
            <person name="Mascagni F."/>
            <person name="Usai G."/>
            <person name="Natali L."/>
            <person name="Bassil N."/>
            <person name="Fernandez G.E."/>
            <person name="Lomsadze A."/>
            <person name="Armour M."/>
            <person name="Olukolu B."/>
            <person name="Poorten T."/>
            <person name="Britton C."/>
            <person name="Davik J."/>
            <person name="Ashrafi H."/>
            <person name="Aiden E.L."/>
            <person name="Borodovsky M."/>
            <person name="Worthington M."/>
        </authorList>
    </citation>
    <scope>NUCLEOTIDE SEQUENCE [LARGE SCALE GENOMIC DNA]</scope>
    <source>
        <strain evidence="1">PI 553951</strain>
    </source>
</reference>